<evidence type="ECO:0000256" key="1">
    <source>
        <dbReference type="ARBA" id="ARBA00022729"/>
    </source>
</evidence>
<evidence type="ECO:0000313" key="7">
    <source>
        <dbReference type="EMBL" id="AGK98512.1"/>
    </source>
</evidence>
<dbReference type="STRING" id="86416.Clopa_3734"/>
<evidence type="ECO:0000259" key="4">
    <source>
        <dbReference type="Pfam" id="PF00149"/>
    </source>
</evidence>
<dbReference type="InterPro" id="IPR015914">
    <property type="entry name" value="PAPs_N"/>
</dbReference>
<dbReference type="eggNOG" id="COG1409">
    <property type="taxonomic scope" value="Bacteria"/>
</dbReference>
<feature type="transmembrane region" description="Helical" evidence="3">
    <location>
        <begin position="12"/>
        <end position="33"/>
    </location>
</feature>
<keyword evidence="1" id="KW-0732">Signal</keyword>
<sequence length="928" mass="99578">MKTNFKNTFLKRLAIIMIALVVIVCNSLTGGLIKVKADTTQTLPNHLIINQVYGAGPNADSSVPVSNSFIELYNPTNSDIDLSTGYTLWYRHGNSFSGISNSNTPDNNWYSLNLTGKIKAKSSYLVSGTSAFTTLASKTSDIPSTLHLFFKTGNASTDSVYAGIPSVTADQNWDVRMHNKGVEALLLDSSGKSSYTTTTMPINPFNIDGKGTKVTGYVDMLGVGGNDSYNSSIDGYEGSYVSVQSKQKSLRRINFQDTDNNAQDFEIIPYNAAYIANWAKPRSTADGAWNATAKPVQPDDTAFGTIVPTETPSIYPSIFSEADAALIDSKNQLTSTTALTAQYNTKATAPYSLTNAFVADAATTRNFTWDAPQSVTNGKVQISTSNISVNSTLNGKVYKNTIDYSGFKAGILTNITTTVQHTTSKLSDAPLNGIGINNFSVFRGNVTGLQSGTTYYYRVGNDTDGWSPVYTFTTESAAVANGQDSFIFLNVSDTQATNLGDYQVWQKALDNYLPSLNQPLSFILHTGDECDGLNREDEWRGFFGTPTYDSTGALSGDYRYHFGNNAFFPTVGNHEQTGPTDAGNALSFTEHFTVPNNGPTTSTVTPGTVYSFDYGNAHFVVLNTQTDLEAQKAWLEKDLAATTKKWKIVALHRGLYESPGVDDTLVQTFGSTFDKYGVDLIFQGHDHVYMKSKAMRNGQADPNGVGTISVETGSSGAKQDSAGVLQDYQEINSTNGAPAFSAITVAKDSITVDTKLVVTNADKTVSLNKVNTFSITEPETQKLADIVTTQITALPAEITLSNSNSVKAARTAYDALSSAEQALVTNYNTLLAAESTINKLNSANTTPPQTSGGQSSQTPTTSNTTNAGQSAQTPSASASTNNGQSVQTSATLPKTGSLIDFQVIMTVGILFVTVGVVLIYINRKKRVI</sequence>
<name>R4K5T7_CLOPA</name>
<dbReference type="Pfam" id="PF00149">
    <property type="entry name" value="Metallophos"/>
    <property type="match status" value="1"/>
</dbReference>
<keyword evidence="8" id="KW-1185">Reference proteome</keyword>
<dbReference type="GO" id="GO:0003993">
    <property type="term" value="F:acid phosphatase activity"/>
    <property type="evidence" value="ECO:0007669"/>
    <property type="project" value="InterPro"/>
</dbReference>
<protein>
    <submittedName>
        <fullName evidence="7">Mg chelatase, cobalamin biosynthesis protein CobN</fullName>
    </submittedName>
</protein>
<dbReference type="GO" id="GO:0046872">
    <property type="term" value="F:metal ion binding"/>
    <property type="evidence" value="ECO:0007669"/>
    <property type="project" value="InterPro"/>
</dbReference>
<dbReference type="Pfam" id="PF00932">
    <property type="entry name" value="LTD"/>
    <property type="match status" value="1"/>
</dbReference>
<feature type="region of interest" description="Disordered" evidence="2">
    <location>
        <begin position="840"/>
        <end position="888"/>
    </location>
</feature>
<dbReference type="InterPro" id="IPR004843">
    <property type="entry name" value="Calcineurin-like_PHP"/>
</dbReference>
<dbReference type="Gene3D" id="2.60.40.380">
    <property type="entry name" value="Purple acid phosphatase-like, N-terminal"/>
    <property type="match status" value="1"/>
</dbReference>
<dbReference type="AlphaFoldDB" id="R4K5T7"/>
<proteinExistence type="predicted"/>
<dbReference type="Pfam" id="PF16656">
    <property type="entry name" value="Pur_ac_phosph_N"/>
    <property type="match status" value="1"/>
</dbReference>
<dbReference type="PANTHER" id="PTHR22953:SF153">
    <property type="entry name" value="PURPLE ACID PHOSPHATASE"/>
    <property type="match status" value="1"/>
</dbReference>
<feature type="domain" description="Calcineurin-like phosphoesterase" evidence="4">
    <location>
        <begin position="488"/>
        <end position="689"/>
    </location>
</feature>
<feature type="domain" description="LTD" evidence="5">
    <location>
        <begin position="44"/>
        <end position="192"/>
    </location>
</feature>
<dbReference type="EMBL" id="CP003261">
    <property type="protein sequence ID" value="AGK98512.1"/>
    <property type="molecule type" value="Genomic_DNA"/>
</dbReference>
<feature type="transmembrane region" description="Helical" evidence="3">
    <location>
        <begin position="901"/>
        <end position="921"/>
    </location>
</feature>
<accession>R4K5T7</accession>
<organism evidence="7 8">
    <name type="scientific">Clostridium pasteurianum BC1</name>
    <dbReference type="NCBI Taxonomy" id="86416"/>
    <lineage>
        <taxon>Bacteria</taxon>
        <taxon>Bacillati</taxon>
        <taxon>Bacillota</taxon>
        <taxon>Clostridia</taxon>
        <taxon>Eubacteriales</taxon>
        <taxon>Clostridiaceae</taxon>
        <taxon>Clostridium</taxon>
    </lineage>
</organism>
<dbReference type="InterPro" id="IPR008963">
    <property type="entry name" value="Purple_acid_Pase-like_N"/>
</dbReference>
<keyword evidence="3" id="KW-0472">Membrane</keyword>
<keyword evidence="3" id="KW-0812">Transmembrane</keyword>
<evidence type="ECO:0000259" key="6">
    <source>
        <dbReference type="Pfam" id="PF16656"/>
    </source>
</evidence>
<dbReference type="RefSeq" id="WP_015616795.1">
    <property type="nucleotide sequence ID" value="NC_021182.1"/>
</dbReference>
<dbReference type="PATRIC" id="fig|86416.3.peg.3732"/>
<keyword evidence="3" id="KW-1133">Transmembrane helix</keyword>
<evidence type="ECO:0000256" key="2">
    <source>
        <dbReference type="SAM" id="MobiDB-lite"/>
    </source>
</evidence>
<evidence type="ECO:0000259" key="5">
    <source>
        <dbReference type="Pfam" id="PF00932"/>
    </source>
</evidence>
<dbReference type="PANTHER" id="PTHR22953">
    <property type="entry name" value="ACID PHOSPHATASE RELATED"/>
    <property type="match status" value="1"/>
</dbReference>
<dbReference type="InterPro" id="IPR001322">
    <property type="entry name" value="Lamin_tail_dom"/>
</dbReference>
<dbReference type="SUPFAM" id="SSF49363">
    <property type="entry name" value="Purple acid phosphatase, N-terminal domain"/>
    <property type="match status" value="1"/>
</dbReference>
<dbReference type="SUPFAM" id="SSF56300">
    <property type="entry name" value="Metallo-dependent phosphatases"/>
    <property type="match status" value="1"/>
</dbReference>
<dbReference type="InterPro" id="IPR039331">
    <property type="entry name" value="PAPs-like"/>
</dbReference>
<dbReference type="InterPro" id="IPR029052">
    <property type="entry name" value="Metallo-depent_PP-like"/>
</dbReference>
<dbReference type="Proteomes" id="UP000013523">
    <property type="component" value="Chromosome"/>
</dbReference>
<reference evidence="7 8" key="1">
    <citation type="submission" date="2012-01" db="EMBL/GenBank/DDBJ databases">
        <title>Complete sequence of chromosome of Clostridium pasteurianum BC1.</title>
        <authorList>
            <consortium name="US DOE Joint Genome Institute"/>
            <person name="Lucas S."/>
            <person name="Han J."/>
            <person name="Lapidus A."/>
            <person name="Cheng J.-F."/>
            <person name="Goodwin L."/>
            <person name="Pitluck S."/>
            <person name="Peters L."/>
            <person name="Mikhailova N."/>
            <person name="Teshima H."/>
            <person name="Detter J.C."/>
            <person name="Han C."/>
            <person name="Tapia R."/>
            <person name="Land M."/>
            <person name="Hauser L."/>
            <person name="Kyrpides N."/>
            <person name="Ivanova N."/>
            <person name="Pagani I."/>
            <person name="Dunn J."/>
            <person name="Taghavi S."/>
            <person name="Francis A."/>
            <person name="van der Lelie D."/>
            <person name="Woyke T."/>
        </authorList>
    </citation>
    <scope>NUCLEOTIDE SEQUENCE [LARGE SCALE GENOMIC DNA]</scope>
    <source>
        <strain evidence="7 8">BC1</strain>
    </source>
</reference>
<dbReference type="HOGENOM" id="CLU_314901_0_0_9"/>
<evidence type="ECO:0000313" key="8">
    <source>
        <dbReference type="Proteomes" id="UP000013523"/>
    </source>
</evidence>
<evidence type="ECO:0000256" key="3">
    <source>
        <dbReference type="SAM" id="Phobius"/>
    </source>
</evidence>
<feature type="domain" description="Purple acid phosphatase N-terminal" evidence="6">
    <location>
        <begin position="352"/>
        <end position="474"/>
    </location>
</feature>
<dbReference type="KEGG" id="cpas:Clopa_3734"/>
<dbReference type="Gene3D" id="3.60.21.10">
    <property type="match status" value="1"/>
</dbReference>
<feature type="compositionally biased region" description="Low complexity" evidence="2">
    <location>
        <begin position="845"/>
        <end position="880"/>
    </location>
</feature>
<gene>
    <name evidence="7" type="ORF">Clopa_3734</name>
</gene>